<evidence type="ECO:0000313" key="2">
    <source>
        <dbReference type="Proteomes" id="UP000075920"/>
    </source>
</evidence>
<protein>
    <submittedName>
        <fullName evidence="1">Uncharacterized protein</fullName>
    </submittedName>
</protein>
<dbReference type="Proteomes" id="UP000075920">
    <property type="component" value="Unassembled WGS sequence"/>
</dbReference>
<accession>A0A182WN76</accession>
<sequence>MRTHAYCSVRARARTYGAGWKCVRVFMFHVALT</sequence>
<reference evidence="2" key="1">
    <citation type="submission" date="2013-03" db="EMBL/GenBank/DDBJ databases">
        <title>The Genome Sequence of Anopheles minimus MINIMUS1.</title>
        <authorList>
            <consortium name="The Broad Institute Genomics Platform"/>
            <person name="Neafsey D.E."/>
            <person name="Walton C."/>
            <person name="Walker B."/>
            <person name="Young S.K."/>
            <person name="Zeng Q."/>
            <person name="Gargeya S."/>
            <person name="Fitzgerald M."/>
            <person name="Haas B."/>
            <person name="Abouelleil A."/>
            <person name="Allen A.W."/>
            <person name="Alvarado L."/>
            <person name="Arachchi H.M."/>
            <person name="Berlin A.M."/>
            <person name="Chapman S.B."/>
            <person name="Gainer-Dewar J."/>
            <person name="Goldberg J."/>
            <person name="Griggs A."/>
            <person name="Gujja S."/>
            <person name="Hansen M."/>
            <person name="Howarth C."/>
            <person name="Imamovic A."/>
            <person name="Ireland A."/>
            <person name="Larimer J."/>
            <person name="McCowan C."/>
            <person name="Murphy C."/>
            <person name="Pearson M."/>
            <person name="Poon T.W."/>
            <person name="Priest M."/>
            <person name="Roberts A."/>
            <person name="Saif S."/>
            <person name="Shea T."/>
            <person name="Sisk P."/>
            <person name="Sykes S."/>
            <person name="Wortman J."/>
            <person name="Nusbaum C."/>
            <person name="Birren B."/>
        </authorList>
    </citation>
    <scope>NUCLEOTIDE SEQUENCE [LARGE SCALE GENOMIC DNA]</scope>
    <source>
        <strain evidence="2">MINIMUS1</strain>
    </source>
</reference>
<keyword evidence="2" id="KW-1185">Reference proteome</keyword>
<name>A0A182WN76_9DIPT</name>
<dbReference type="AlphaFoldDB" id="A0A182WN76"/>
<dbReference type="EnsemblMetazoa" id="AMIN014174-RA">
    <property type="protein sequence ID" value="AMIN014174-PA"/>
    <property type="gene ID" value="AMIN014174"/>
</dbReference>
<evidence type="ECO:0000313" key="1">
    <source>
        <dbReference type="EnsemblMetazoa" id="AMIN014174-PA"/>
    </source>
</evidence>
<reference evidence="1" key="2">
    <citation type="submission" date="2020-05" db="UniProtKB">
        <authorList>
            <consortium name="EnsemblMetazoa"/>
        </authorList>
    </citation>
    <scope>IDENTIFICATION</scope>
    <source>
        <strain evidence="1">MINIMUS1</strain>
    </source>
</reference>
<proteinExistence type="predicted"/>
<dbReference type="VEuPathDB" id="VectorBase:AMIN014174"/>
<organism evidence="1 2">
    <name type="scientific">Anopheles minimus</name>
    <dbReference type="NCBI Taxonomy" id="112268"/>
    <lineage>
        <taxon>Eukaryota</taxon>
        <taxon>Metazoa</taxon>
        <taxon>Ecdysozoa</taxon>
        <taxon>Arthropoda</taxon>
        <taxon>Hexapoda</taxon>
        <taxon>Insecta</taxon>
        <taxon>Pterygota</taxon>
        <taxon>Neoptera</taxon>
        <taxon>Endopterygota</taxon>
        <taxon>Diptera</taxon>
        <taxon>Nematocera</taxon>
        <taxon>Culicoidea</taxon>
        <taxon>Culicidae</taxon>
        <taxon>Anophelinae</taxon>
        <taxon>Anopheles</taxon>
    </lineage>
</organism>